<accession>A0AAD5MCT8</accession>
<comment type="caution">
    <text evidence="1">The sequence shown here is derived from an EMBL/GenBank/DDBJ whole genome shotgun (WGS) entry which is preliminary data.</text>
</comment>
<protein>
    <submittedName>
        <fullName evidence="1">Uncharacterized protein</fullName>
    </submittedName>
</protein>
<proteinExistence type="predicted"/>
<keyword evidence="2" id="KW-1185">Reference proteome</keyword>
<reference evidence="1" key="1">
    <citation type="submission" date="2021-06" db="EMBL/GenBank/DDBJ databases">
        <title>Parelaphostrongylus tenuis whole genome reference sequence.</title>
        <authorList>
            <person name="Garwood T.J."/>
            <person name="Larsen P.A."/>
            <person name="Fountain-Jones N.M."/>
            <person name="Garbe J.R."/>
            <person name="Macchietto M.G."/>
            <person name="Kania S.A."/>
            <person name="Gerhold R.W."/>
            <person name="Richards J.E."/>
            <person name="Wolf T.M."/>
        </authorList>
    </citation>
    <scope>NUCLEOTIDE SEQUENCE</scope>
    <source>
        <strain evidence="1">MNPRO001-30</strain>
        <tissue evidence="1">Meninges</tissue>
    </source>
</reference>
<sequence>MQALTNEYPQLKWHYLDVAEVTHAFRPRYVRLTRYAKHNRQKYASLCAIIEKAQNKTRTEQMVEQTEA</sequence>
<dbReference type="AlphaFoldDB" id="A0AAD5MCT8"/>
<dbReference type="Proteomes" id="UP001196413">
    <property type="component" value="Unassembled WGS sequence"/>
</dbReference>
<evidence type="ECO:0000313" key="1">
    <source>
        <dbReference type="EMBL" id="KAJ1353868.1"/>
    </source>
</evidence>
<dbReference type="EMBL" id="JAHQIW010001870">
    <property type="protein sequence ID" value="KAJ1353868.1"/>
    <property type="molecule type" value="Genomic_DNA"/>
</dbReference>
<gene>
    <name evidence="1" type="ORF">KIN20_010634</name>
</gene>
<organism evidence="1 2">
    <name type="scientific">Parelaphostrongylus tenuis</name>
    <name type="common">Meningeal worm</name>
    <dbReference type="NCBI Taxonomy" id="148309"/>
    <lineage>
        <taxon>Eukaryota</taxon>
        <taxon>Metazoa</taxon>
        <taxon>Ecdysozoa</taxon>
        <taxon>Nematoda</taxon>
        <taxon>Chromadorea</taxon>
        <taxon>Rhabditida</taxon>
        <taxon>Rhabditina</taxon>
        <taxon>Rhabditomorpha</taxon>
        <taxon>Strongyloidea</taxon>
        <taxon>Metastrongylidae</taxon>
        <taxon>Parelaphostrongylus</taxon>
    </lineage>
</organism>
<evidence type="ECO:0000313" key="2">
    <source>
        <dbReference type="Proteomes" id="UP001196413"/>
    </source>
</evidence>
<name>A0AAD5MCT8_PARTN</name>